<dbReference type="InterPro" id="IPR014710">
    <property type="entry name" value="RmlC-like_jellyroll"/>
</dbReference>
<dbReference type="GO" id="GO:0030145">
    <property type="term" value="F:manganese ion binding"/>
    <property type="evidence" value="ECO:0007669"/>
    <property type="project" value="InterPro"/>
</dbReference>
<dbReference type="CDD" id="cd02226">
    <property type="entry name" value="cupin_YdbB-like"/>
    <property type="match status" value="1"/>
</dbReference>
<evidence type="ECO:0000313" key="6">
    <source>
        <dbReference type="EMBL" id="SNR47419.1"/>
    </source>
</evidence>
<dbReference type="InterPro" id="IPR011051">
    <property type="entry name" value="RmlC_Cupin_sf"/>
</dbReference>
<dbReference type="PANTHER" id="PTHR36114:SF1">
    <property type="entry name" value="16.7 KDA PROTEIN IN WHIE LOCUS"/>
    <property type="match status" value="1"/>
</dbReference>
<organism evidence="6 7">
    <name type="scientific">Dokdonia pacifica</name>
    <dbReference type="NCBI Taxonomy" id="1627892"/>
    <lineage>
        <taxon>Bacteria</taxon>
        <taxon>Pseudomonadati</taxon>
        <taxon>Bacteroidota</taxon>
        <taxon>Flavobacteriia</taxon>
        <taxon>Flavobacteriales</taxon>
        <taxon>Flavobacteriaceae</taxon>
        <taxon>Dokdonia</taxon>
    </lineage>
</organism>
<dbReference type="GO" id="GO:0005576">
    <property type="term" value="C:extracellular region"/>
    <property type="evidence" value="ECO:0007669"/>
    <property type="project" value="UniProtKB-SubCell"/>
</dbReference>
<dbReference type="InterPro" id="IPR052044">
    <property type="entry name" value="PKS_Associated_Protein"/>
</dbReference>
<evidence type="ECO:0000256" key="1">
    <source>
        <dbReference type="ARBA" id="ARBA00004613"/>
    </source>
</evidence>
<feature type="domain" description="Cupin type-1" evidence="5">
    <location>
        <begin position="36"/>
        <end position="113"/>
    </location>
</feature>
<sequence length="128" mass="15058">MKPINIKEKYTKFDTQWHPHQIALVDDMQVILAKISGEFVWHSHKNEDELFYVQRGTLYMRFRESGNLENEWSETVHEGEIIVVPKGVEHCPTTKDGEEVHLLLFEKQNTAHTGDVQHEKTQTEYPKI</sequence>
<dbReference type="PRINTS" id="PR00325">
    <property type="entry name" value="GERMIN"/>
</dbReference>
<keyword evidence="4" id="KW-0464">Manganese</keyword>
<name>A0A238WP11_9FLAO</name>
<reference evidence="6 7" key="1">
    <citation type="submission" date="2017-06" db="EMBL/GenBank/DDBJ databases">
        <authorList>
            <person name="Kim H.J."/>
            <person name="Triplett B.A."/>
        </authorList>
    </citation>
    <scope>NUCLEOTIDE SEQUENCE [LARGE SCALE GENOMIC DNA]</scope>
    <source>
        <strain evidence="6 7">DSM 25597</strain>
    </source>
</reference>
<dbReference type="SUPFAM" id="SSF51182">
    <property type="entry name" value="RmlC-like cupins"/>
    <property type="match status" value="1"/>
</dbReference>
<keyword evidence="7" id="KW-1185">Reference proteome</keyword>
<dbReference type="InterPro" id="IPR001929">
    <property type="entry name" value="Germin"/>
</dbReference>
<dbReference type="Gene3D" id="2.60.120.10">
    <property type="entry name" value="Jelly Rolls"/>
    <property type="match status" value="1"/>
</dbReference>
<evidence type="ECO:0000313" key="7">
    <source>
        <dbReference type="Proteomes" id="UP000198379"/>
    </source>
</evidence>
<evidence type="ECO:0000256" key="4">
    <source>
        <dbReference type="ARBA" id="ARBA00023211"/>
    </source>
</evidence>
<comment type="subcellular location">
    <subcellularLocation>
        <location evidence="1">Secreted</location>
    </subcellularLocation>
</comment>
<proteinExistence type="inferred from homology"/>
<keyword evidence="3" id="KW-0964">Secreted</keyword>
<evidence type="ECO:0000256" key="2">
    <source>
        <dbReference type="ARBA" id="ARBA00007456"/>
    </source>
</evidence>
<gene>
    <name evidence="6" type="ORF">SAMN06265376_1011207</name>
</gene>
<dbReference type="OrthoDB" id="9794183at2"/>
<dbReference type="Proteomes" id="UP000198379">
    <property type="component" value="Unassembled WGS sequence"/>
</dbReference>
<protein>
    <submittedName>
        <fullName evidence="6">Cupin domain-containing protein</fullName>
    </submittedName>
</protein>
<dbReference type="InterPro" id="IPR006045">
    <property type="entry name" value="Cupin_1"/>
</dbReference>
<comment type="similarity">
    <text evidence="2">Belongs to the germin family.</text>
</comment>
<dbReference type="PANTHER" id="PTHR36114">
    <property type="entry name" value="16.7 KDA PROTEIN IN WHIE LOCUS"/>
    <property type="match status" value="1"/>
</dbReference>
<dbReference type="RefSeq" id="WP_089370495.1">
    <property type="nucleotide sequence ID" value="NZ_BMEP01000003.1"/>
</dbReference>
<dbReference type="Pfam" id="PF00190">
    <property type="entry name" value="Cupin_1"/>
    <property type="match status" value="1"/>
</dbReference>
<evidence type="ECO:0000256" key="3">
    <source>
        <dbReference type="ARBA" id="ARBA00022525"/>
    </source>
</evidence>
<accession>A0A238WP11</accession>
<evidence type="ECO:0000259" key="5">
    <source>
        <dbReference type="Pfam" id="PF00190"/>
    </source>
</evidence>
<dbReference type="AlphaFoldDB" id="A0A238WP11"/>
<dbReference type="EMBL" id="FZNY01000001">
    <property type="protein sequence ID" value="SNR47419.1"/>
    <property type="molecule type" value="Genomic_DNA"/>
</dbReference>